<keyword evidence="2" id="KW-0812">Transmembrane</keyword>
<keyword evidence="4" id="KW-1185">Reference proteome</keyword>
<dbReference type="AlphaFoldDB" id="A0A3D8Y2Z1"/>
<name>A0A3D8Y2Z1_9BACT</name>
<reference evidence="3 4" key="1">
    <citation type="submission" date="2018-07" db="EMBL/GenBank/DDBJ databases">
        <title>Dyadobacter roseus sp. nov., isolated from rose rhizosphere soil.</title>
        <authorList>
            <person name="Chen L."/>
        </authorList>
    </citation>
    <scope>NUCLEOTIDE SEQUENCE [LARGE SCALE GENOMIC DNA]</scope>
    <source>
        <strain evidence="3 4">RS19</strain>
    </source>
</reference>
<dbReference type="Proteomes" id="UP000256373">
    <property type="component" value="Unassembled WGS sequence"/>
</dbReference>
<dbReference type="EMBL" id="QNUL01000040">
    <property type="protein sequence ID" value="REA56349.1"/>
    <property type="molecule type" value="Genomic_DNA"/>
</dbReference>
<evidence type="ECO:0000313" key="3">
    <source>
        <dbReference type="EMBL" id="REA56349.1"/>
    </source>
</evidence>
<protein>
    <recommendedName>
        <fullName evidence="5">Viral A-type inclusion protein</fullName>
    </recommendedName>
</protein>
<organism evidence="3 4">
    <name type="scientific">Dyadobacter luteus</name>
    <dbReference type="NCBI Taxonomy" id="2259619"/>
    <lineage>
        <taxon>Bacteria</taxon>
        <taxon>Pseudomonadati</taxon>
        <taxon>Bacteroidota</taxon>
        <taxon>Cytophagia</taxon>
        <taxon>Cytophagales</taxon>
        <taxon>Spirosomataceae</taxon>
        <taxon>Dyadobacter</taxon>
    </lineage>
</organism>
<keyword evidence="2" id="KW-0472">Membrane</keyword>
<evidence type="ECO:0000313" key="4">
    <source>
        <dbReference type="Proteomes" id="UP000256373"/>
    </source>
</evidence>
<proteinExistence type="predicted"/>
<feature type="compositionally biased region" description="Basic and acidic residues" evidence="1">
    <location>
        <begin position="47"/>
        <end position="56"/>
    </location>
</feature>
<feature type="transmembrane region" description="Helical" evidence="2">
    <location>
        <begin position="12"/>
        <end position="34"/>
    </location>
</feature>
<evidence type="ECO:0000256" key="2">
    <source>
        <dbReference type="SAM" id="Phobius"/>
    </source>
</evidence>
<accession>A0A3D8Y2Z1</accession>
<gene>
    <name evidence="3" type="ORF">DSL64_27020</name>
</gene>
<evidence type="ECO:0008006" key="5">
    <source>
        <dbReference type="Google" id="ProtNLM"/>
    </source>
</evidence>
<evidence type="ECO:0000256" key="1">
    <source>
        <dbReference type="SAM" id="MobiDB-lite"/>
    </source>
</evidence>
<feature type="region of interest" description="Disordered" evidence="1">
    <location>
        <begin position="41"/>
        <end position="62"/>
    </location>
</feature>
<sequence>MIKPVLYFKIIFYIILLKTMKTTIMYILALFLLAGCNSETQQSTDNETDHQGHDHGSQGGDPRVAEVMAIHDSIMPSVSKIMDLKQKITIDLKTTDSLLALKPTGDLKRRKEEAFTLHLQLEKADQEMMNWMHQYKADTLTKLDEQAAATYIADQKMKIEAVRNLMTKSIKEAQIFTEKR</sequence>
<comment type="caution">
    <text evidence="3">The sequence shown here is derived from an EMBL/GenBank/DDBJ whole genome shotgun (WGS) entry which is preliminary data.</text>
</comment>
<keyword evidence="2" id="KW-1133">Transmembrane helix</keyword>